<feature type="compositionally biased region" description="Low complexity" evidence="1">
    <location>
        <begin position="74"/>
        <end position="85"/>
    </location>
</feature>
<reference evidence="2 3" key="1">
    <citation type="journal article" date="2021" name="Elife">
        <title>Chloroplast acquisition without the gene transfer in kleptoplastic sea slugs, Plakobranchus ocellatus.</title>
        <authorList>
            <person name="Maeda T."/>
            <person name="Takahashi S."/>
            <person name="Yoshida T."/>
            <person name="Shimamura S."/>
            <person name="Takaki Y."/>
            <person name="Nagai Y."/>
            <person name="Toyoda A."/>
            <person name="Suzuki Y."/>
            <person name="Arimoto A."/>
            <person name="Ishii H."/>
            <person name="Satoh N."/>
            <person name="Nishiyama T."/>
            <person name="Hasebe M."/>
            <person name="Maruyama T."/>
            <person name="Minagawa J."/>
            <person name="Obokata J."/>
            <person name="Shigenobu S."/>
        </authorList>
    </citation>
    <scope>NUCLEOTIDE SEQUENCE [LARGE SCALE GENOMIC DNA]</scope>
</reference>
<dbReference type="AlphaFoldDB" id="A0AAV4A111"/>
<accession>A0AAV4A111</accession>
<gene>
    <name evidence="2" type="ORF">PoB_002638400</name>
</gene>
<keyword evidence="3" id="KW-1185">Reference proteome</keyword>
<organism evidence="2 3">
    <name type="scientific">Plakobranchus ocellatus</name>
    <dbReference type="NCBI Taxonomy" id="259542"/>
    <lineage>
        <taxon>Eukaryota</taxon>
        <taxon>Metazoa</taxon>
        <taxon>Spiralia</taxon>
        <taxon>Lophotrochozoa</taxon>
        <taxon>Mollusca</taxon>
        <taxon>Gastropoda</taxon>
        <taxon>Heterobranchia</taxon>
        <taxon>Euthyneura</taxon>
        <taxon>Panpulmonata</taxon>
        <taxon>Sacoglossa</taxon>
        <taxon>Placobranchoidea</taxon>
        <taxon>Plakobranchidae</taxon>
        <taxon>Plakobranchus</taxon>
    </lineage>
</organism>
<name>A0AAV4A111_9GAST</name>
<evidence type="ECO:0000313" key="3">
    <source>
        <dbReference type="Proteomes" id="UP000735302"/>
    </source>
</evidence>
<proteinExistence type="predicted"/>
<feature type="compositionally biased region" description="Polar residues" evidence="1">
    <location>
        <begin position="92"/>
        <end position="102"/>
    </location>
</feature>
<feature type="region of interest" description="Disordered" evidence="1">
    <location>
        <begin position="67"/>
        <end position="102"/>
    </location>
</feature>
<protein>
    <submittedName>
        <fullName evidence="2">Uncharacterized protein</fullName>
    </submittedName>
</protein>
<dbReference type="Proteomes" id="UP000735302">
    <property type="component" value="Unassembled WGS sequence"/>
</dbReference>
<sequence>MRSQLHIRRELHTQVADILTLAMDRKSLHFKRFYAIGAWNLHSNPNASDLALRISSLNTHGADLYVTRSPEQVPPGMGDTGTPPGHWDTKTPRLTTAVSTDL</sequence>
<dbReference type="EMBL" id="BLXT01003024">
    <property type="protein sequence ID" value="GFN99878.1"/>
    <property type="molecule type" value="Genomic_DNA"/>
</dbReference>
<evidence type="ECO:0000256" key="1">
    <source>
        <dbReference type="SAM" id="MobiDB-lite"/>
    </source>
</evidence>
<evidence type="ECO:0000313" key="2">
    <source>
        <dbReference type="EMBL" id="GFN99878.1"/>
    </source>
</evidence>
<comment type="caution">
    <text evidence="2">The sequence shown here is derived from an EMBL/GenBank/DDBJ whole genome shotgun (WGS) entry which is preliminary data.</text>
</comment>